<dbReference type="Proteomes" id="UP000578449">
    <property type="component" value="Unassembled WGS sequence"/>
</dbReference>
<reference evidence="2 3" key="1">
    <citation type="submission" date="2020-08" db="EMBL/GenBank/DDBJ databases">
        <title>Genomic Encyclopedia of Type Strains, Phase IV (KMG-IV): sequencing the most valuable type-strain genomes for metagenomic binning, comparative biology and taxonomic classification.</title>
        <authorList>
            <person name="Goeker M."/>
        </authorList>
    </citation>
    <scope>NUCLEOTIDE SEQUENCE [LARGE SCALE GENOMIC DNA]</scope>
    <source>
        <strain evidence="2 3">DSM 45615</strain>
    </source>
</reference>
<proteinExistence type="predicted"/>
<feature type="compositionally biased region" description="Polar residues" evidence="1">
    <location>
        <begin position="11"/>
        <end position="24"/>
    </location>
</feature>
<accession>A0A840P0J5</accession>
<feature type="region of interest" description="Disordered" evidence="1">
    <location>
        <begin position="41"/>
        <end position="62"/>
    </location>
</feature>
<name>A0A840P0J5_9ACTN</name>
<protein>
    <submittedName>
        <fullName evidence="2">Uncharacterized protein</fullName>
    </submittedName>
</protein>
<comment type="caution">
    <text evidence="2">The sequence shown here is derived from an EMBL/GenBank/DDBJ whole genome shotgun (WGS) entry which is preliminary data.</text>
</comment>
<dbReference type="AlphaFoldDB" id="A0A840P0J5"/>
<evidence type="ECO:0000313" key="2">
    <source>
        <dbReference type="EMBL" id="MBB5132902.1"/>
    </source>
</evidence>
<organism evidence="2 3">
    <name type="scientific">Thermocatellispora tengchongensis</name>
    <dbReference type="NCBI Taxonomy" id="1073253"/>
    <lineage>
        <taxon>Bacteria</taxon>
        <taxon>Bacillati</taxon>
        <taxon>Actinomycetota</taxon>
        <taxon>Actinomycetes</taxon>
        <taxon>Streptosporangiales</taxon>
        <taxon>Streptosporangiaceae</taxon>
        <taxon>Thermocatellispora</taxon>
    </lineage>
</organism>
<feature type="compositionally biased region" description="Basic and acidic residues" evidence="1">
    <location>
        <begin position="1"/>
        <end position="10"/>
    </location>
</feature>
<evidence type="ECO:0000313" key="3">
    <source>
        <dbReference type="Proteomes" id="UP000578449"/>
    </source>
</evidence>
<feature type="region of interest" description="Disordered" evidence="1">
    <location>
        <begin position="1"/>
        <end position="24"/>
    </location>
</feature>
<gene>
    <name evidence="2" type="ORF">HNP84_002623</name>
</gene>
<sequence>MRYRTARSDQSEAQQRLTAASTSSMPVTCRNVSYCPAKLASARSSLGEDERTATSASSPIAR</sequence>
<evidence type="ECO:0000256" key="1">
    <source>
        <dbReference type="SAM" id="MobiDB-lite"/>
    </source>
</evidence>
<dbReference type="EMBL" id="JACHGN010000005">
    <property type="protein sequence ID" value="MBB5132902.1"/>
    <property type="molecule type" value="Genomic_DNA"/>
</dbReference>
<feature type="compositionally biased region" description="Polar residues" evidence="1">
    <location>
        <begin position="53"/>
        <end position="62"/>
    </location>
</feature>
<keyword evidence="3" id="KW-1185">Reference proteome</keyword>